<name>A0A2A7AV96_9FIRM</name>
<accession>A0A2A7AV96</accession>
<comment type="caution">
    <text evidence="2">The sequence shown here is derived from an EMBL/GenBank/DDBJ whole genome shotgun (WGS) entry which is preliminary data.</text>
</comment>
<gene>
    <name evidence="2" type="ORF">CGS59_13365</name>
</gene>
<proteinExistence type="predicted"/>
<dbReference type="Proteomes" id="UP000220480">
    <property type="component" value="Unassembled WGS sequence"/>
</dbReference>
<dbReference type="Pfam" id="PF14207">
    <property type="entry name" value="DpnD-PcfM"/>
    <property type="match status" value="1"/>
</dbReference>
<dbReference type="InterPro" id="IPR025575">
    <property type="entry name" value="DpnD/PcfM_C"/>
</dbReference>
<evidence type="ECO:0000259" key="1">
    <source>
        <dbReference type="Pfam" id="PF14207"/>
    </source>
</evidence>
<reference evidence="2 3" key="1">
    <citation type="journal article" date="2017" name="Front. Microbiol.">
        <title>New Insights into the Diversity of the Genus Faecalibacterium.</title>
        <authorList>
            <person name="Benevides L."/>
            <person name="Burman S."/>
            <person name="Martin R."/>
            <person name="Robert V."/>
            <person name="Thomas M."/>
            <person name="Miquel S."/>
            <person name="Chain F."/>
            <person name="Sokol H."/>
            <person name="Bermudez-Humaran L.G."/>
            <person name="Morrison M."/>
            <person name="Langella P."/>
            <person name="Azevedo V.A."/>
            <person name="Chatel J.M."/>
            <person name="Soares S."/>
        </authorList>
    </citation>
    <scope>NUCLEOTIDE SEQUENCE [LARGE SCALE GENOMIC DNA]</scope>
    <source>
        <strain evidence="2 3">CNCM I 4644</strain>
    </source>
</reference>
<dbReference type="AlphaFoldDB" id="A0A2A7AV96"/>
<protein>
    <recommendedName>
        <fullName evidence="1">DpnD/PcfM-like C-terminal domain-containing protein</fullName>
    </recommendedName>
</protein>
<sequence>MTLITKSEELMAVSVRQGVELAAIEAKVLLGYLEGHDYSLMMDEKFHLALHDNQDGENADNDQPYTIRDCIDFCQEMNSELLLEEAGKEGGDPDYFSELQKDELILGMMMERAKVALPPRTSTYDVVIVEYLKKVVPVEAASWEEAKMLVNEAWDNGTYVLTADDFAGVSFTLGR</sequence>
<organism evidence="2 3">
    <name type="scientific">Faecalibacterium prausnitzii</name>
    <dbReference type="NCBI Taxonomy" id="853"/>
    <lineage>
        <taxon>Bacteria</taxon>
        <taxon>Bacillati</taxon>
        <taxon>Bacillota</taxon>
        <taxon>Clostridia</taxon>
        <taxon>Eubacteriales</taxon>
        <taxon>Oscillospiraceae</taxon>
        <taxon>Faecalibacterium</taxon>
    </lineage>
</organism>
<dbReference type="EMBL" id="NMTZ01000027">
    <property type="protein sequence ID" value="PDX83097.1"/>
    <property type="molecule type" value="Genomic_DNA"/>
</dbReference>
<dbReference type="RefSeq" id="WP_097780326.1">
    <property type="nucleotide sequence ID" value="NZ_NMTZ01000027.1"/>
</dbReference>
<feature type="domain" description="DpnD/PcfM-like C-terminal" evidence="1">
    <location>
        <begin position="124"/>
        <end position="167"/>
    </location>
</feature>
<evidence type="ECO:0000313" key="2">
    <source>
        <dbReference type="EMBL" id="PDX83097.1"/>
    </source>
</evidence>
<evidence type="ECO:0000313" key="3">
    <source>
        <dbReference type="Proteomes" id="UP000220480"/>
    </source>
</evidence>